<keyword evidence="3" id="KW-1185">Reference proteome</keyword>
<accession>A0A1K2HXV0</accession>
<dbReference type="STRING" id="665118.SAMN02983003_2123"/>
<dbReference type="AlphaFoldDB" id="A0A1K2HXV0"/>
<reference evidence="2 3" key="1">
    <citation type="submission" date="2016-11" db="EMBL/GenBank/DDBJ databases">
        <authorList>
            <person name="Jaros S."/>
            <person name="Januszkiewicz K."/>
            <person name="Wedrychowicz H."/>
        </authorList>
    </citation>
    <scope>NUCLEOTIDE SEQUENCE [LARGE SCALE GENOMIC DNA]</scope>
    <source>
        <strain evidence="2 3">ATCC 23634</strain>
    </source>
</reference>
<sequence>MKRSLIWALAGLWLMTAGASHAAEWVSHTDAASGFSIDVPGDFIAEDRGDRLSLQSGDGRVQIDVFSAVYGNDMSFAQFAESIASADPRRVITYRAGGDSWFVVSGYLDADGSAGNTIFYAKFMSNRARDTVSAFEISYPAELRDAMDGLVTRMEKSLTSPRT</sequence>
<evidence type="ECO:0000313" key="3">
    <source>
        <dbReference type="Proteomes" id="UP000183447"/>
    </source>
</evidence>
<proteinExistence type="predicted"/>
<feature type="chain" id="PRO_5009678535" evidence="1">
    <location>
        <begin position="23"/>
        <end position="163"/>
    </location>
</feature>
<protein>
    <submittedName>
        <fullName evidence="2">Uncharacterized protein</fullName>
    </submittedName>
</protein>
<dbReference type="RefSeq" id="WP_143145761.1">
    <property type="nucleotide sequence ID" value="NZ_FPKU01000002.1"/>
</dbReference>
<name>A0A1K2HXV0_9HYPH</name>
<dbReference type="EMBL" id="FPKU01000002">
    <property type="protein sequence ID" value="SFZ84627.1"/>
    <property type="molecule type" value="Genomic_DNA"/>
</dbReference>
<feature type="signal peptide" evidence="1">
    <location>
        <begin position="1"/>
        <end position="22"/>
    </location>
</feature>
<organism evidence="2 3">
    <name type="scientific">Devosia enhydra</name>
    <dbReference type="NCBI Taxonomy" id="665118"/>
    <lineage>
        <taxon>Bacteria</taxon>
        <taxon>Pseudomonadati</taxon>
        <taxon>Pseudomonadota</taxon>
        <taxon>Alphaproteobacteria</taxon>
        <taxon>Hyphomicrobiales</taxon>
        <taxon>Devosiaceae</taxon>
        <taxon>Devosia</taxon>
    </lineage>
</organism>
<dbReference type="OrthoDB" id="996425at2"/>
<gene>
    <name evidence="2" type="ORF">SAMN02983003_2123</name>
</gene>
<dbReference type="Proteomes" id="UP000183447">
    <property type="component" value="Unassembled WGS sequence"/>
</dbReference>
<evidence type="ECO:0000256" key="1">
    <source>
        <dbReference type="SAM" id="SignalP"/>
    </source>
</evidence>
<keyword evidence="1" id="KW-0732">Signal</keyword>
<evidence type="ECO:0000313" key="2">
    <source>
        <dbReference type="EMBL" id="SFZ84627.1"/>
    </source>
</evidence>